<dbReference type="InterPro" id="IPR007450">
    <property type="entry name" value="BamE_dom"/>
</dbReference>
<dbReference type="GO" id="GO:0019867">
    <property type="term" value="C:outer membrane"/>
    <property type="evidence" value="ECO:0007669"/>
    <property type="project" value="InterPro"/>
</dbReference>
<proteinExistence type="predicted"/>
<gene>
    <name evidence="5" type="ORF">DI533_01945</name>
</gene>
<evidence type="ECO:0000259" key="4">
    <source>
        <dbReference type="Pfam" id="PF04355"/>
    </source>
</evidence>
<evidence type="ECO:0000256" key="3">
    <source>
        <dbReference type="SAM" id="SignalP"/>
    </source>
</evidence>
<name>A0A2W5SBQ2_CERSP</name>
<feature type="domain" description="Outer membrane protein assembly factor BamE" evidence="4">
    <location>
        <begin position="27"/>
        <end position="102"/>
    </location>
</feature>
<dbReference type="PROSITE" id="PS51257">
    <property type="entry name" value="PROKAR_LIPOPROTEIN"/>
    <property type="match status" value="1"/>
</dbReference>
<protein>
    <submittedName>
        <fullName evidence="5">Outer membrane protein assembly factor BamE</fullName>
    </submittedName>
</protein>
<dbReference type="EMBL" id="QFQS01000001">
    <property type="protein sequence ID" value="PZQ99459.1"/>
    <property type="molecule type" value="Genomic_DNA"/>
</dbReference>
<comment type="caution">
    <text evidence="5">The sequence shown here is derived from an EMBL/GenBank/DDBJ whole genome shotgun (WGS) entry which is preliminary data.</text>
</comment>
<evidence type="ECO:0000313" key="6">
    <source>
        <dbReference type="Proteomes" id="UP000248975"/>
    </source>
</evidence>
<dbReference type="Pfam" id="PF04355">
    <property type="entry name" value="BamE"/>
    <property type="match status" value="1"/>
</dbReference>
<accession>A0A2W5SBQ2</accession>
<keyword evidence="2" id="KW-0472">Membrane</keyword>
<feature type="chain" id="PRO_5015948928" evidence="3">
    <location>
        <begin position="18"/>
        <end position="152"/>
    </location>
</feature>
<dbReference type="Gene3D" id="3.30.1450.10">
    <property type="match status" value="1"/>
</dbReference>
<feature type="signal peptide" evidence="3">
    <location>
        <begin position="1"/>
        <end position="17"/>
    </location>
</feature>
<dbReference type="AlphaFoldDB" id="A0A2W5SBQ2"/>
<reference evidence="5 6" key="1">
    <citation type="submission" date="2017-08" db="EMBL/GenBank/DDBJ databases">
        <title>Infants hospitalized years apart are colonized by the same room-sourced microbial strains.</title>
        <authorList>
            <person name="Brooks B."/>
            <person name="Olm M.R."/>
            <person name="Firek B.A."/>
            <person name="Baker R."/>
            <person name="Thomas B.C."/>
            <person name="Morowitz M.J."/>
            <person name="Banfield J.F."/>
        </authorList>
    </citation>
    <scope>NUCLEOTIDE SEQUENCE [LARGE SCALE GENOMIC DNA]</scope>
    <source>
        <strain evidence="5">S2_003_000_R2_11</strain>
    </source>
</reference>
<dbReference type="InterPro" id="IPR037873">
    <property type="entry name" value="BamE-like"/>
</dbReference>
<keyword evidence="1 3" id="KW-0732">Signal</keyword>
<evidence type="ECO:0000313" key="5">
    <source>
        <dbReference type="EMBL" id="PZQ99459.1"/>
    </source>
</evidence>
<sequence>MGASRLLLAAAVVFGLAACQSLYRNHGYAPTEAELQQVVVGKDTRETVTESVGRPSAQGVLSDNEWYYVQSRYRQRGPYAPEEIDRQVVVISFNESGTVRNVERFGLEDGEVVALSRRVTEPNIKSSSFLRQLLGNIGGIGPGQFLQQSSTP</sequence>
<organism evidence="5 6">
    <name type="scientific">Cereibacter sphaeroides</name>
    <name type="common">Rhodobacter sphaeroides</name>
    <dbReference type="NCBI Taxonomy" id="1063"/>
    <lineage>
        <taxon>Bacteria</taxon>
        <taxon>Pseudomonadati</taxon>
        <taxon>Pseudomonadota</taxon>
        <taxon>Alphaproteobacteria</taxon>
        <taxon>Rhodobacterales</taxon>
        <taxon>Paracoccaceae</taxon>
        <taxon>Cereibacter</taxon>
    </lineage>
</organism>
<evidence type="ECO:0000256" key="2">
    <source>
        <dbReference type="ARBA" id="ARBA00023136"/>
    </source>
</evidence>
<dbReference type="Proteomes" id="UP000248975">
    <property type="component" value="Unassembled WGS sequence"/>
</dbReference>
<evidence type="ECO:0000256" key="1">
    <source>
        <dbReference type="ARBA" id="ARBA00022729"/>
    </source>
</evidence>